<comment type="caution">
    <text evidence="1">The sequence shown here is derived from an EMBL/GenBank/DDBJ whole genome shotgun (WGS) entry which is preliminary data.</text>
</comment>
<name>A0A2G8KL24_STIJA</name>
<dbReference type="AlphaFoldDB" id="A0A2G8KL24"/>
<gene>
    <name evidence="1" type="ORF">BSL78_14439</name>
</gene>
<dbReference type="EMBL" id="MRZV01000508">
    <property type="protein sequence ID" value="PIK48675.1"/>
    <property type="molecule type" value="Genomic_DNA"/>
</dbReference>
<keyword evidence="2" id="KW-1185">Reference proteome</keyword>
<sequence>MATPVPSATNLFKLSLQDYLTKEICDTLCTYFNYKPRLKERIKESKNPGGQFLDEFEDVEGLDANTIKTLIKALRDGGFGNAASKAEEYSGQFVLSPITSDDDWGLPEYDETDDDISEEEGSELTFAELLTEIGLKGFFPSRLSLKQFVKIKTPSALEDNYNLLELFWQKLSSLDYRGRSNEESEKLYKNTLKHIKDTAKKCFLWYSPE</sequence>
<reference evidence="1 2" key="1">
    <citation type="journal article" date="2017" name="PLoS Biol.">
        <title>The sea cucumber genome provides insights into morphological evolution and visceral regeneration.</title>
        <authorList>
            <person name="Zhang X."/>
            <person name="Sun L."/>
            <person name="Yuan J."/>
            <person name="Sun Y."/>
            <person name="Gao Y."/>
            <person name="Zhang L."/>
            <person name="Li S."/>
            <person name="Dai H."/>
            <person name="Hamel J.F."/>
            <person name="Liu C."/>
            <person name="Yu Y."/>
            <person name="Liu S."/>
            <person name="Lin W."/>
            <person name="Guo K."/>
            <person name="Jin S."/>
            <person name="Xu P."/>
            <person name="Storey K.B."/>
            <person name="Huan P."/>
            <person name="Zhang T."/>
            <person name="Zhou Y."/>
            <person name="Zhang J."/>
            <person name="Lin C."/>
            <person name="Li X."/>
            <person name="Xing L."/>
            <person name="Huo D."/>
            <person name="Sun M."/>
            <person name="Wang L."/>
            <person name="Mercier A."/>
            <person name="Li F."/>
            <person name="Yang H."/>
            <person name="Xiang J."/>
        </authorList>
    </citation>
    <scope>NUCLEOTIDE SEQUENCE [LARGE SCALE GENOMIC DNA]</scope>
    <source>
        <strain evidence="1">Shaxun</strain>
        <tissue evidence="1">Muscle</tissue>
    </source>
</reference>
<evidence type="ECO:0000313" key="1">
    <source>
        <dbReference type="EMBL" id="PIK48675.1"/>
    </source>
</evidence>
<proteinExistence type="predicted"/>
<dbReference type="Proteomes" id="UP000230750">
    <property type="component" value="Unassembled WGS sequence"/>
</dbReference>
<accession>A0A2G8KL24</accession>
<organism evidence="1 2">
    <name type="scientific">Stichopus japonicus</name>
    <name type="common">Sea cucumber</name>
    <dbReference type="NCBI Taxonomy" id="307972"/>
    <lineage>
        <taxon>Eukaryota</taxon>
        <taxon>Metazoa</taxon>
        <taxon>Echinodermata</taxon>
        <taxon>Eleutherozoa</taxon>
        <taxon>Echinozoa</taxon>
        <taxon>Holothuroidea</taxon>
        <taxon>Aspidochirotacea</taxon>
        <taxon>Aspidochirotida</taxon>
        <taxon>Stichopodidae</taxon>
        <taxon>Apostichopus</taxon>
    </lineage>
</organism>
<protein>
    <submittedName>
        <fullName evidence="1">Uncharacterized protein</fullName>
    </submittedName>
</protein>
<evidence type="ECO:0000313" key="2">
    <source>
        <dbReference type="Proteomes" id="UP000230750"/>
    </source>
</evidence>